<accession>A0A3S0RXX3</accession>
<protein>
    <submittedName>
        <fullName evidence="4">Nitrilase</fullName>
    </submittedName>
</protein>
<dbReference type="Pfam" id="PF00795">
    <property type="entry name" value="CN_hydrolase"/>
    <property type="match status" value="1"/>
</dbReference>
<sequence length="259" mass="29537">MKVAAIQMRTISGQIEKNQKNGEKFVLDAIHKGAQLIVLPELWSTGYHLSKESFMKLQPKTKEIVERFCDMAKKYEVVLVVPFIDKQDADLFIALAVIEKTGEVLQVYHKSFLWNKEKLYFQPGELRFEPIQTSVGKLGTLICYDMEFPETSRILALAGAELIIIPSIFSFSSEKRWDVQLPARAVDNTVFVLGVNAVGENSFGKSKLIHPKGVIVREAARLKEEILLCDINLQDIKQVRKNIPYLHDLDPVLYPHHMK</sequence>
<comment type="similarity">
    <text evidence="1">Belongs to the carbon-nitrogen hydrolase superfamily. NIT1/NIT2 family.</text>
</comment>
<gene>
    <name evidence="4" type="ORF">EK386_00030</name>
</gene>
<dbReference type="PANTHER" id="PTHR43674">
    <property type="entry name" value="NITRILASE C965.09-RELATED"/>
    <property type="match status" value="1"/>
</dbReference>
<dbReference type="PROSITE" id="PS01227">
    <property type="entry name" value="UPF0012"/>
    <property type="match status" value="1"/>
</dbReference>
<proteinExistence type="inferred from homology"/>
<evidence type="ECO:0000259" key="3">
    <source>
        <dbReference type="PROSITE" id="PS50263"/>
    </source>
</evidence>
<dbReference type="SUPFAM" id="SSF56317">
    <property type="entry name" value="Carbon-nitrogen hydrolase"/>
    <property type="match status" value="1"/>
</dbReference>
<dbReference type="InterPro" id="IPR036526">
    <property type="entry name" value="C-N_Hydrolase_sf"/>
</dbReference>
<evidence type="ECO:0000313" key="4">
    <source>
        <dbReference type="EMBL" id="RUL56849.1"/>
    </source>
</evidence>
<dbReference type="RefSeq" id="WP_126656965.1">
    <property type="nucleotide sequence ID" value="NZ_RYYR01000001.1"/>
</dbReference>
<keyword evidence="5" id="KW-1185">Reference proteome</keyword>
<name>A0A3S0RXX3_9BACI</name>
<dbReference type="InterPro" id="IPR050345">
    <property type="entry name" value="Aliph_Amidase/BUP"/>
</dbReference>
<dbReference type="GO" id="GO:0050126">
    <property type="term" value="F:N-carbamoylputrescine amidase activity"/>
    <property type="evidence" value="ECO:0007669"/>
    <property type="project" value="TreeGrafter"/>
</dbReference>
<dbReference type="InterPro" id="IPR003010">
    <property type="entry name" value="C-N_Hydrolase"/>
</dbReference>
<evidence type="ECO:0000256" key="1">
    <source>
        <dbReference type="ARBA" id="ARBA00010613"/>
    </source>
</evidence>
<organism evidence="4 5">
    <name type="scientific">Lysinibacillus antri</name>
    <dbReference type="NCBI Taxonomy" id="2498145"/>
    <lineage>
        <taxon>Bacteria</taxon>
        <taxon>Bacillati</taxon>
        <taxon>Bacillota</taxon>
        <taxon>Bacilli</taxon>
        <taxon>Bacillales</taxon>
        <taxon>Bacillaceae</taxon>
        <taxon>Lysinibacillus</taxon>
    </lineage>
</organism>
<evidence type="ECO:0000313" key="5">
    <source>
        <dbReference type="Proteomes" id="UP000287910"/>
    </source>
</evidence>
<dbReference type="Proteomes" id="UP000287910">
    <property type="component" value="Unassembled WGS sequence"/>
</dbReference>
<evidence type="ECO:0000256" key="2">
    <source>
        <dbReference type="ARBA" id="ARBA00022801"/>
    </source>
</evidence>
<dbReference type="PROSITE" id="PS50263">
    <property type="entry name" value="CN_HYDROLASE"/>
    <property type="match status" value="1"/>
</dbReference>
<dbReference type="EMBL" id="RYYR01000001">
    <property type="protein sequence ID" value="RUL56849.1"/>
    <property type="molecule type" value="Genomic_DNA"/>
</dbReference>
<dbReference type="InterPro" id="IPR001110">
    <property type="entry name" value="UPF0012_CS"/>
</dbReference>
<dbReference type="PANTHER" id="PTHR43674:SF2">
    <property type="entry name" value="BETA-UREIDOPROPIONASE"/>
    <property type="match status" value="1"/>
</dbReference>
<dbReference type="Gene3D" id="3.60.110.10">
    <property type="entry name" value="Carbon-nitrogen hydrolase"/>
    <property type="match status" value="1"/>
</dbReference>
<keyword evidence="2" id="KW-0378">Hydrolase</keyword>
<comment type="caution">
    <text evidence="4">The sequence shown here is derived from an EMBL/GenBank/DDBJ whole genome shotgun (WGS) entry which is preliminary data.</text>
</comment>
<dbReference type="GO" id="GO:0033388">
    <property type="term" value="P:putrescine biosynthetic process from arginine"/>
    <property type="evidence" value="ECO:0007669"/>
    <property type="project" value="TreeGrafter"/>
</dbReference>
<feature type="domain" description="CN hydrolase" evidence="3">
    <location>
        <begin position="1"/>
        <end position="233"/>
    </location>
</feature>
<reference evidence="4 5" key="1">
    <citation type="submission" date="2018-12" db="EMBL/GenBank/DDBJ databases">
        <title>Lysinibacillus antri sp. nov., isolated from a cave soil.</title>
        <authorList>
            <person name="Narsing Rao M.P."/>
            <person name="Zhang H."/>
            <person name="Dong Z.-Y."/>
            <person name="Niu X.-K."/>
            <person name="Zhang K."/>
            <person name="Fang B.-Z."/>
            <person name="Kang Y.-Q."/>
            <person name="Xiao M."/>
            <person name="Li W.-J."/>
        </authorList>
    </citation>
    <scope>NUCLEOTIDE SEQUENCE [LARGE SCALE GENOMIC DNA]</scope>
    <source>
        <strain evidence="4 5">SYSU K30002</strain>
    </source>
</reference>
<dbReference type="AlphaFoldDB" id="A0A3S0RXX3"/>